<keyword evidence="1" id="KW-0479">Metal-binding</keyword>
<evidence type="ECO:0000313" key="4">
    <source>
        <dbReference type="EMBL" id="BAL98204.1"/>
    </source>
</evidence>
<dbReference type="SMART" id="SM00132">
    <property type="entry name" value="LIM"/>
    <property type="match status" value="1"/>
</dbReference>
<evidence type="ECO:0000313" key="5">
    <source>
        <dbReference type="Proteomes" id="UP000007880"/>
    </source>
</evidence>
<evidence type="ECO:0000259" key="3">
    <source>
        <dbReference type="SMART" id="SM00132"/>
    </source>
</evidence>
<protein>
    <recommendedName>
        <fullName evidence="3">LIM zinc-binding domain-containing protein</fullName>
    </recommendedName>
</protein>
<evidence type="ECO:0000256" key="1">
    <source>
        <dbReference type="ARBA" id="ARBA00022723"/>
    </source>
</evidence>
<dbReference type="AlphaFoldDB" id="I0HYW7"/>
<dbReference type="eggNOG" id="COG3064">
    <property type="taxonomic scope" value="Bacteria"/>
</dbReference>
<dbReference type="GO" id="GO:0046872">
    <property type="term" value="F:metal ion binding"/>
    <property type="evidence" value="ECO:0007669"/>
    <property type="project" value="UniProtKB-KW"/>
</dbReference>
<organism evidence="4 5">
    <name type="scientific">Caldilinea aerophila (strain DSM 14535 / JCM 11387 / NBRC 104270 / STL-6-O1)</name>
    <dbReference type="NCBI Taxonomy" id="926550"/>
    <lineage>
        <taxon>Bacteria</taxon>
        <taxon>Bacillati</taxon>
        <taxon>Chloroflexota</taxon>
        <taxon>Caldilineae</taxon>
        <taxon>Caldilineales</taxon>
        <taxon>Caldilineaceae</taxon>
        <taxon>Caldilinea</taxon>
    </lineage>
</organism>
<sequence>MLAMKRSMRDAAPVQADSTLIEFTQAFFSCFGAVVRAQPLQPSRSKRRNPADQLLHVELSPELSEHFGVSVLRLVFHASHLAEAGEGVELVAPGSRIFDRMMAYLEQKSAVAVQHAPVRHSDSQALMSAVRPTNASVTRLRLQERMRSLFAFTWRITYRSDDKRQEIYTTWMDEEGRLLAQGVPVQGEKEGTAVDGARQNGVIDFEQLVVDAEFVPAGRGEVAPKLPALTQLVRLAERARTYAIYHADMRCVEYEAEILPRLYKVLNRLLTYYQQQIDEVQLARDPDGERRRSLEADLQRKIAEEIENHRLHVDVELIAYRVVEIPLAVAEISLSNGTHERSVTIEQDRYSGILRRPLCHACGEETATLTLDHHGHVTCERCLLICAGCNELFCTCCGVASCPVCGAQNCEQCGRLCWACGERACRKHLSACPLCGDEVCHACQARCAECGVLQCKSHLRVDCVAEARGEQRLICPRCAVRCPGCRQFTTQMGVCSASGQRFCRNCLATCAGCGKVVGPGYYQIDSVKRRAYCHECLQECPTCHVLTYEVAMCDACGRSGCRNCVGSCVVCHRSVCTEHSMHMPDCGHLVCVRDLEQCLVCHELVCPRCAPVCAICGASHCRAHAAGCVQCGQEYCSACVNHVGLCATCATVDVEGRPVERYSLVWPGAPELNDLIPHYRWRVVSNRRYDIYVGEGALKAIAVVVIERRAEGGRLVRMQRFSALDRLRNLLGI</sequence>
<dbReference type="InterPro" id="IPR001781">
    <property type="entry name" value="Znf_LIM"/>
</dbReference>
<keyword evidence="5" id="KW-1185">Reference proteome</keyword>
<dbReference type="STRING" id="926550.CLDAP_01650"/>
<dbReference type="HOGENOM" id="CLU_377988_0_0_0"/>
<reference evidence="4 5" key="1">
    <citation type="submission" date="2012-02" db="EMBL/GenBank/DDBJ databases">
        <title>Complete genome sequence of Caldilinea aerophila DSM 14535 (= NBRC 102666).</title>
        <authorList>
            <person name="Oguchi A."/>
            <person name="Hosoyama A."/>
            <person name="Sekine M."/>
            <person name="Fukai R."/>
            <person name="Kato Y."/>
            <person name="Nakamura S."/>
            <person name="Hanada S."/>
            <person name="Yamazaki S."/>
            <person name="Fujita N."/>
        </authorList>
    </citation>
    <scope>NUCLEOTIDE SEQUENCE [LARGE SCALE GENOMIC DNA]</scope>
    <source>
        <strain evidence="5">DSM 14535 / JCM 11387 / NBRC 104270 / STL-6-O1</strain>
    </source>
</reference>
<dbReference type="EMBL" id="AP012337">
    <property type="protein sequence ID" value="BAL98204.1"/>
    <property type="molecule type" value="Genomic_DNA"/>
</dbReference>
<feature type="domain" description="LIM zinc-binding" evidence="3">
    <location>
        <begin position="481"/>
        <end position="536"/>
    </location>
</feature>
<dbReference type="Proteomes" id="UP000007880">
    <property type="component" value="Chromosome"/>
</dbReference>
<keyword evidence="2" id="KW-0862">Zinc</keyword>
<gene>
    <name evidence="4" type="ordered locus">CLDAP_01650</name>
</gene>
<dbReference type="KEGG" id="cap:CLDAP_01650"/>
<name>I0HYW7_CALAS</name>
<proteinExistence type="predicted"/>
<accession>I0HYW7</accession>
<evidence type="ECO:0000256" key="2">
    <source>
        <dbReference type="ARBA" id="ARBA00022833"/>
    </source>
</evidence>